<dbReference type="Proteomes" id="UP000050863">
    <property type="component" value="Unassembled WGS sequence"/>
</dbReference>
<evidence type="ECO:0000256" key="3">
    <source>
        <dbReference type="ARBA" id="ARBA00022989"/>
    </source>
</evidence>
<keyword evidence="2 5" id="KW-0812">Transmembrane</keyword>
<evidence type="ECO:0000313" key="8">
    <source>
        <dbReference type="Proteomes" id="UP000050863"/>
    </source>
</evidence>
<keyword evidence="8" id="KW-1185">Reference proteome</keyword>
<gene>
    <name evidence="7" type="ORF">CQ12_19065</name>
</gene>
<feature type="transmembrane region" description="Helical" evidence="5">
    <location>
        <begin position="52"/>
        <end position="79"/>
    </location>
</feature>
<evidence type="ECO:0000259" key="6">
    <source>
        <dbReference type="Pfam" id="PF06271"/>
    </source>
</evidence>
<feature type="transmembrane region" description="Helical" evidence="5">
    <location>
        <begin position="86"/>
        <end position="105"/>
    </location>
</feature>
<comment type="subcellular location">
    <subcellularLocation>
        <location evidence="1">Membrane</location>
        <topology evidence="1">Multi-pass membrane protein</topology>
    </subcellularLocation>
</comment>
<keyword evidence="4 5" id="KW-0472">Membrane</keyword>
<dbReference type="STRING" id="280332.CQ12_19065"/>
<sequence>MSYSGSGNSGGSSAGGASNAGGAWRNDGGVPPHAFDPDLQPELFRGVLTRRVFAFLIDLVVLSVPVILGYIFIFVFGIVTLGLGWMLFWLAWPATIVWAVVYYGASIGGPHSATLGMRAMDLELRTWYGAPGYFVLGACHAVLYWVSVSFLTPLVLLVGLFNGRRRLLHDIVLGTVIVNSSVRTQVVPSARSSY</sequence>
<evidence type="ECO:0000256" key="4">
    <source>
        <dbReference type="ARBA" id="ARBA00023136"/>
    </source>
</evidence>
<name>A0A0R3KSH6_9BRAD</name>
<dbReference type="OrthoDB" id="7270324at2"/>
<keyword evidence="3 5" id="KW-1133">Transmembrane helix</keyword>
<evidence type="ECO:0000256" key="2">
    <source>
        <dbReference type="ARBA" id="ARBA00022692"/>
    </source>
</evidence>
<dbReference type="RefSeq" id="WP_057839062.1">
    <property type="nucleotide sequence ID" value="NZ_LLXZ01000183.1"/>
</dbReference>
<dbReference type="AlphaFoldDB" id="A0A0R3KSH6"/>
<dbReference type="EMBL" id="LLXZ01000183">
    <property type="protein sequence ID" value="KRQ98529.1"/>
    <property type="molecule type" value="Genomic_DNA"/>
</dbReference>
<dbReference type="Pfam" id="PF06271">
    <property type="entry name" value="RDD"/>
    <property type="match status" value="1"/>
</dbReference>
<feature type="transmembrane region" description="Helical" evidence="5">
    <location>
        <begin position="133"/>
        <end position="161"/>
    </location>
</feature>
<reference evidence="7 8" key="1">
    <citation type="submission" date="2014-03" db="EMBL/GenBank/DDBJ databases">
        <title>Bradyrhizobium valentinum sp. nov., isolated from effective nodules of Lupinus mariae-josephae, a lupine endemic of basic-lime soils in Eastern Spain.</title>
        <authorList>
            <person name="Duran D."/>
            <person name="Rey L."/>
            <person name="Navarro A."/>
            <person name="Busquets A."/>
            <person name="Imperial J."/>
            <person name="Ruiz-Argueso T."/>
        </authorList>
    </citation>
    <scope>NUCLEOTIDE SEQUENCE [LARGE SCALE GENOMIC DNA]</scope>
    <source>
        <strain evidence="7 8">PAC68</strain>
    </source>
</reference>
<comment type="caution">
    <text evidence="7">The sequence shown here is derived from an EMBL/GenBank/DDBJ whole genome shotgun (WGS) entry which is preliminary data.</text>
</comment>
<dbReference type="InterPro" id="IPR010432">
    <property type="entry name" value="RDD"/>
</dbReference>
<dbReference type="GO" id="GO:0016020">
    <property type="term" value="C:membrane"/>
    <property type="evidence" value="ECO:0007669"/>
    <property type="project" value="UniProtKB-SubCell"/>
</dbReference>
<feature type="domain" description="RDD" evidence="6">
    <location>
        <begin position="48"/>
        <end position="173"/>
    </location>
</feature>
<protein>
    <recommendedName>
        <fullName evidence="6">RDD domain-containing protein</fullName>
    </recommendedName>
</protein>
<evidence type="ECO:0000313" key="7">
    <source>
        <dbReference type="EMBL" id="KRQ98529.1"/>
    </source>
</evidence>
<organism evidence="7 8">
    <name type="scientific">Bradyrhizobium jicamae</name>
    <dbReference type="NCBI Taxonomy" id="280332"/>
    <lineage>
        <taxon>Bacteria</taxon>
        <taxon>Pseudomonadati</taxon>
        <taxon>Pseudomonadota</taxon>
        <taxon>Alphaproteobacteria</taxon>
        <taxon>Hyphomicrobiales</taxon>
        <taxon>Nitrobacteraceae</taxon>
        <taxon>Bradyrhizobium</taxon>
    </lineage>
</organism>
<evidence type="ECO:0000256" key="1">
    <source>
        <dbReference type="ARBA" id="ARBA00004141"/>
    </source>
</evidence>
<evidence type="ECO:0000256" key="5">
    <source>
        <dbReference type="SAM" id="Phobius"/>
    </source>
</evidence>
<accession>A0A0R3KSH6</accession>
<proteinExistence type="predicted"/>